<keyword evidence="10" id="KW-0863">Zinc-finger</keyword>
<feature type="domain" description="DAGKc" evidence="18">
    <location>
        <begin position="498"/>
        <end position="634"/>
    </location>
</feature>
<dbReference type="Gene3D" id="2.160.10.10">
    <property type="entry name" value="Hexapeptide repeat proteins"/>
    <property type="match status" value="1"/>
</dbReference>
<evidence type="ECO:0000259" key="16">
    <source>
        <dbReference type="PROSITE" id="PS50081"/>
    </source>
</evidence>
<keyword evidence="8" id="KW-0677">Repeat</keyword>
<feature type="compositionally biased region" description="Basic residues" evidence="15">
    <location>
        <begin position="24"/>
        <end position="34"/>
    </location>
</feature>
<keyword evidence="11 14" id="KW-0418">Kinase</keyword>
<feature type="region of interest" description="Disordered" evidence="15">
    <location>
        <begin position="805"/>
        <end position="855"/>
    </location>
</feature>
<evidence type="ECO:0000256" key="10">
    <source>
        <dbReference type="ARBA" id="ARBA00022771"/>
    </source>
</evidence>
<gene>
    <name evidence="19" type="ORF">BaRGS_00038311</name>
</gene>
<feature type="compositionally biased region" description="Basic residues" evidence="15">
    <location>
        <begin position="319"/>
        <end position="333"/>
    </location>
</feature>
<evidence type="ECO:0000313" key="19">
    <source>
        <dbReference type="EMBL" id="KAK7462631.1"/>
    </source>
</evidence>
<reference evidence="19 20" key="1">
    <citation type="journal article" date="2023" name="Sci. Data">
        <title>Genome assembly of the Korean intertidal mud-creeper Batillaria attramentaria.</title>
        <authorList>
            <person name="Patra A.K."/>
            <person name="Ho P.T."/>
            <person name="Jun S."/>
            <person name="Lee S.J."/>
            <person name="Kim Y."/>
            <person name="Won Y.J."/>
        </authorList>
    </citation>
    <scope>NUCLEOTIDE SEQUENCE [LARGE SCALE GENOMIC DNA]</scope>
    <source>
        <strain evidence="19">Wonlab-2016</strain>
    </source>
</reference>
<protein>
    <recommendedName>
        <fullName evidence="14">Diacylglycerol kinase</fullName>
        <shortName evidence="14">DAG kinase</shortName>
        <ecNumber evidence="14">2.7.1.107</ecNumber>
    </recommendedName>
</protein>
<dbReference type="Pfam" id="PF00609">
    <property type="entry name" value="DAGK_acc"/>
    <property type="match status" value="1"/>
</dbReference>
<evidence type="ECO:0000256" key="8">
    <source>
        <dbReference type="ARBA" id="ARBA00022737"/>
    </source>
</evidence>
<dbReference type="PANTHER" id="PTHR11255:SF109">
    <property type="entry name" value="DIACYLGLYCEROL KINASE ETA"/>
    <property type="match status" value="1"/>
</dbReference>
<proteinExistence type="inferred from homology"/>
<dbReference type="Pfam" id="PF00130">
    <property type="entry name" value="C1_1"/>
    <property type="match status" value="1"/>
</dbReference>
<comment type="caution">
    <text evidence="19">The sequence shown here is derived from an EMBL/GenBank/DDBJ whole genome shotgun (WGS) entry which is preliminary data.</text>
</comment>
<keyword evidence="4" id="KW-0963">Cytoplasm</keyword>
<keyword evidence="13 14" id="KW-0067">ATP-binding</keyword>
<comment type="function">
    <text evidence="1">Phosphorylates diacylglycerol (DAG) to generate phosphatidic acid (PA).</text>
</comment>
<dbReference type="Gene3D" id="3.40.50.10330">
    <property type="entry name" value="Probable inorganic polyphosphate/atp-NAD kinase, domain 1"/>
    <property type="match status" value="1"/>
</dbReference>
<keyword evidence="12" id="KW-0862">Zinc</keyword>
<dbReference type="SUPFAM" id="SSF111331">
    <property type="entry name" value="NAD kinase/diacylglycerol kinase-like"/>
    <property type="match status" value="1"/>
</dbReference>
<feature type="compositionally biased region" description="Basic residues" evidence="15">
    <location>
        <begin position="340"/>
        <end position="356"/>
    </location>
</feature>
<evidence type="ECO:0000256" key="1">
    <source>
        <dbReference type="ARBA" id="ARBA00002064"/>
    </source>
</evidence>
<dbReference type="InterPro" id="IPR013761">
    <property type="entry name" value="SAM/pointed_sf"/>
</dbReference>
<dbReference type="PROSITE" id="PS00479">
    <property type="entry name" value="ZF_DAG_PE_1"/>
    <property type="match status" value="1"/>
</dbReference>
<dbReference type="InterPro" id="IPR046349">
    <property type="entry name" value="C1-like_sf"/>
</dbReference>
<dbReference type="Gene3D" id="3.30.60.20">
    <property type="match status" value="2"/>
</dbReference>
<accession>A0ABD0J6H4</accession>
<dbReference type="FunFam" id="3.40.50.10330:FF:000001">
    <property type="entry name" value="Diacylglycerol kinase"/>
    <property type="match status" value="1"/>
</dbReference>
<keyword evidence="9 14" id="KW-0547">Nucleotide-binding</keyword>
<evidence type="ECO:0000256" key="12">
    <source>
        <dbReference type="ARBA" id="ARBA00022833"/>
    </source>
</evidence>
<evidence type="ECO:0000256" key="2">
    <source>
        <dbReference type="ARBA" id="ARBA00004496"/>
    </source>
</evidence>
<dbReference type="GO" id="GO:0005524">
    <property type="term" value="F:ATP binding"/>
    <property type="evidence" value="ECO:0007669"/>
    <property type="project" value="UniProtKB-KW"/>
</dbReference>
<evidence type="ECO:0000256" key="14">
    <source>
        <dbReference type="RuleBase" id="RU361128"/>
    </source>
</evidence>
<dbReference type="InterPro" id="IPR002219">
    <property type="entry name" value="PKC_DAG/PE"/>
</dbReference>
<evidence type="ECO:0000259" key="18">
    <source>
        <dbReference type="PROSITE" id="PS50146"/>
    </source>
</evidence>
<dbReference type="EMBL" id="JACVVK020000612">
    <property type="protein sequence ID" value="KAK7462631.1"/>
    <property type="molecule type" value="Genomic_DNA"/>
</dbReference>
<dbReference type="SMART" id="SM00045">
    <property type="entry name" value="DAGKa"/>
    <property type="match status" value="1"/>
</dbReference>
<organism evidence="19 20">
    <name type="scientific">Batillaria attramentaria</name>
    <dbReference type="NCBI Taxonomy" id="370345"/>
    <lineage>
        <taxon>Eukaryota</taxon>
        <taxon>Metazoa</taxon>
        <taxon>Spiralia</taxon>
        <taxon>Lophotrochozoa</taxon>
        <taxon>Mollusca</taxon>
        <taxon>Gastropoda</taxon>
        <taxon>Caenogastropoda</taxon>
        <taxon>Sorbeoconcha</taxon>
        <taxon>Cerithioidea</taxon>
        <taxon>Batillariidae</taxon>
        <taxon>Batillaria</taxon>
    </lineage>
</organism>
<evidence type="ECO:0000256" key="3">
    <source>
        <dbReference type="ARBA" id="ARBA00009280"/>
    </source>
</evidence>
<dbReference type="PROSITE" id="PS50105">
    <property type="entry name" value="SAM_DOMAIN"/>
    <property type="match status" value="1"/>
</dbReference>
<feature type="region of interest" description="Disordered" evidence="15">
    <location>
        <begin position="1"/>
        <end position="34"/>
    </location>
</feature>
<dbReference type="InterPro" id="IPR016064">
    <property type="entry name" value="NAD/diacylglycerol_kinase_sf"/>
</dbReference>
<dbReference type="CDD" id="cd20800">
    <property type="entry name" value="C1_DGK_typeII_rpt1"/>
    <property type="match status" value="1"/>
</dbReference>
<dbReference type="Proteomes" id="UP001519460">
    <property type="component" value="Unassembled WGS sequence"/>
</dbReference>
<dbReference type="CDD" id="cd09507">
    <property type="entry name" value="SAM_DGK-delta-eta"/>
    <property type="match status" value="1"/>
</dbReference>
<evidence type="ECO:0000256" key="9">
    <source>
        <dbReference type="ARBA" id="ARBA00022741"/>
    </source>
</evidence>
<dbReference type="InterPro" id="IPR047480">
    <property type="entry name" value="C1_DGKeta_rpt2"/>
</dbReference>
<evidence type="ECO:0000256" key="4">
    <source>
        <dbReference type="ARBA" id="ARBA00022490"/>
    </source>
</evidence>
<feature type="compositionally biased region" description="Low complexity" evidence="15">
    <location>
        <begin position="805"/>
        <end position="822"/>
    </location>
</feature>
<dbReference type="GO" id="GO:0005737">
    <property type="term" value="C:cytoplasm"/>
    <property type="evidence" value="ECO:0007669"/>
    <property type="project" value="UniProtKB-SubCell"/>
</dbReference>
<dbReference type="PRINTS" id="PR01217">
    <property type="entry name" value="PRICHEXTENSN"/>
</dbReference>
<dbReference type="PANTHER" id="PTHR11255">
    <property type="entry name" value="DIACYLGLYCEROL KINASE"/>
    <property type="match status" value="1"/>
</dbReference>
<feature type="compositionally biased region" description="Basic and acidic residues" evidence="15">
    <location>
        <begin position="14"/>
        <end position="23"/>
    </location>
</feature>
<dbReference type="SMART" id="SM00454">
    <property type="entry name" value="SAM"/>
    <property type="match status" value="1"/>
</dbReference>
<evidence type="ECO:0000256" key="7">
    <source>
        <dbReference type="ARBA" id="ARBA00022723"/>
    </source>
</evidence>
<feature type="region of interest" description="Disordered" evidence="15">
    <location>
        <begin position="135"/>
        <end position="197"/>
    </location>
</feature>
<dbReference type="Gene3D" id="1.10.150.50">
    <property type="entry name" value="Transcription Factor, Ets-1"/>
    <property type="match status" value="1"/>
</dbReference>
<keyword evidence="6 14" id="KW-0808">Transferase</keyword>
<evidence type="ECO:0000256" key="13">
    <source>
        <dbReference type="ARBA" id="ARBA00022840"/>
    </source>
</evidence>
<dbReference type="PROSITE" id="PS50081">
    <property type="entry name" value="ZF_DAG_PE_2"/>
    <property type="match status" value="1"/>
</dbReference>
<dbReference type="SMART" id="SM00109">
    <property type="entry name" value="C1"/>
    <property type="match status" value="3"/>
</dbReference>
<dbReference type="InterPro" id="IPR001660">
    <property type="entry name" value="SAM"/>
</dbReference>
<dbReference type="SMART" id="SM00046">
    <property type="entry name" value="DAGKc"/>
    <property type="match status" value="1"/>
</dbReference>
<feature type="compositionally biased region" description="Low complexity" evidence="15">
    <location>
        <begin position="234"/>
        <end position="243"/>
    </location>
</feature>
<comment type="subcellular location">
    <subcellularLocation>
        <location evidence="2">Cytoplasm</location>
    </subcellularLocation>
</comment>
<evidence type="ECO:0000256" key="6">
    <source>
        <dbReference type="ARBA" id="ARBA00022679"/>
    </source>
</evidence>
<comment type="catalytic activity">
    <reaction evidence="14">
        <text>a 1,2-diacyl-sn-glycerol + ATP = a 1,2-diacyl-sn-glycero-3-phosphate + ADP + H(+)</text>
        <dbReference type="Rhea" id="RHEA:10272"/>
        <dbReference type="ChEBI" id="CHEBI:15378"/>
        <dbReference type="ChEBI" id="CHEBI:17815"/>
        <dbReference type="ChEBI" id="CHEBI:30616"/>
        <dbReference type="ChEBI" id="CHEBI:58608"/>
        <dbReference type="ChEBI" id="CHEBI:456216"/>
        <dbReference type="EC" id="2.7.1.107"/>
    </reaction>
</comment>
<dbReference type="InterPro" id="IPR000756">
    <property type="entry name" value="Diacylglycerol_kin_accessory"/>
</dbReference>
<keyword evidence="7" id="KW-0479">Metal-binding</keyword>
<dbReference type="FunFam" id="3.30.60.20:FF:000002">
    <property type="entry name" value="Diacylglycerol kinase"/>
    <property type="match status" value="1"/>
</dbReference>
<name>A0ABD0J6H4_9CAEN</name>
<evidence type="ECO:0000313" key="20">
    <source>
        <dbReference type="Proteomes" id="UP001519460"/>
    </source>
</evidence>
<dbReference type="InterPro" id="IPR001206">
    <property type="entry name" value="Diacylglycerol_kinase_cat_dom"/>
</dbReference>
<dbReference type="Pfam" id="PF22944">
    <property type="entry name" value="DGKD_4H"/>
    <property type="match status" value="1"/>
</dbReference>
<evidence type="ECO:0000256" key="11">
    <source>
        <dbReference type="ARBA" id="ARBA00022777"/>
    </source>
</evidence>
<dbReference type="SUPFAM" id="SSF57889">
    <property type="entry name" value="Cysteine-rich domain"/>
    <property type="match status" value="2"/>
</dbReference>
<dbReference type="InterPro" id="IPR011004">
    <property type="entry name" value="Trimer_LpxA-like_sf"/>
</dbReference>
<dbReference type="GO" id="GO:0046486">
    <property type="term" value="P:glycerolipid metabolic process"/>
    <property type="evidence" value="ECO:0007669"/>
    <property type="project" value="UniProtKB-ARBA"/>
</dbReference>
<feature type="domain" description="Phorbol-ester/DAG-type" evidence="16">
    <location>
        <begin position="417"/>
        <end position="468"/>
    </location>
</feature>
<dbReference type="GO" id="GO:0004143">
    <property type="term" value="F:ATP-dependent diacylglycerol kinase activity"/>
    <property type="evidence" value="ECO:0007669"/>
    <property type="project" value="UniProtKB-EC"/>
</dbReference>
<dbReference type="GO" id="GO:0008270">
    <property type="term" value="F:zinc ion binding"/>
    <property type="evidence" value="ECO:0007669"/>
    <property type="project" value="UniProtKB-KW"/>
</dbReference>
<dbReference type="SUPFAM" id="SSF51161">
    <property type="entry name" value="Trimeric LpxA-like enzymes"/>
    <property type="match status" value="1"/>
</dbReference>
<dbReference type="PROSITE" id="PS50146">
    <property type="entry name" value="DAGK"/>
    <property type="match status" value="1"/>
</dbReference>
<sequence length="1371" mass="150763">MLCGLSRRLSKSFSRRERSETKTKKEKVSKKRFRRRSLDDSMEIMADFSSATIYDDDQGSEQGQTSHTEMMSGQHNWYACSHARPTYCNVCREALSGVTSHGLSCEGQDSFRKDHVTWNIGRCELATRAVASTITPNTQTQSASTITPNTQTQSASTITPNTQIQSASTITPNTQTQSASTITPNTQTQSASTITPNTQIQSASTITPNTQIQSASTITPNTQIQSASTITPNTQSQTQSASTITPNTQTQSPPPSPPTHKFKAPPPSPPTHKHKAPPPSPPTHKFKAPPPSPPTHKHKAPPPSPPTHKHKAPPPSPPTHKHKAPPPSHKHKAPPPSPPTHKHKAPPPSPRTHKFKAPPPSPPTQIQSASTITPNTQMCKFKAHKRCAVRAPTNCKWTALASIGKDIIEDEDGISMPHQWMEGNLPVSAKCAVCDKTCGSVLRLQDYRCLWCRAMIHAGCRESYPRKCPLGQCRLSILPPTAITSIDLDGYWEGTRPPGTSPLLVYVNTKSGDNQGVKFLRRFKQLMNPAQVFDLMNGGPYPGLKLFQRFDSFRILICGGDGSIGWVLSEIDKLDLHKQCQIGVLPFGTGNDLARVLGWGAAFDDDTQLPAALEKLEHSQIKMLDRWSIWTYEGNMPPPRKLSQQMDPISEYEDSVADHLSKILHCEDHQVIISSAKVLCETVKAFVAKVAQAHENDSEKDSKDIATKCAVLNEKLESLLKTLNQESEASIKTEIVGSPDLDTLPGMMAAGMKPKPVFKARDALMSRANSLKKAVRQIIEHTEKAVDEQNAQTLELLSDNRQLEATKSSSSLEASRSAPSFSVFADEPEPESEKPPPVLLQPPGSRSPVGPASRRISSMSTFNRSASVDSKLHAKVVAPASATSPVPKLKLPFADSAVLPGISSSIAKTLAGGSFISKVLLANADALCAAASPLLEQDIPLELYQERCVMNNYFGIGLDAKVTLEFQNKREEHPEKCRSRTKNLMWYGVLGGKEMINQTFKNLDQRVLLECDGQRIPLPSLQGIVIMNIPSYSGGTNFWGGSKQDENFVPPSFDDKILEVVAVFGGMQIAVSRLIDIQHHRIAQCRTVKVTILGDEPVPVQVDGEAWMQPPGYIRIVHKNRAMMLTRDRTFENVLKSWSEKQKVERPVSPQPSALSEDEAHVLLNFVEAAASLIRCVKVASKNNSTVEQELYSLAQRASECLDRLYPAGKLAEHLWPDLEEKLSNALLSLELELRKAAEIAGLPHIAQALEESSLLEQQKRSKATSRHKPGFVRLKGKGKEKERGAAASLPPAFDIRSWTVEEVGAWLESLSLGEYRANFISHEIRGAELLNLERRDLKDLGVTKVGHLKRIQQAIKELHHREAAYDRPST</sequence>
<feature type="compositionally biased region" description="Pro residues" evidence="15">
    <location>
        <begin position="277"/>
        <end position="294"/>
    </location>
</feature>
<dbReference type="EC" id="2.7.1.107" evidence="14"/>
<keyword evidence="20" id="KW-1185">Reference proteome</keyword>
<dbReference type="Gene3D" id="2.60.200.40">
    <property type="match status" value="1"/>
</dbReference>
<dbReference type="InterPro" id="IPR037607">
    <property type="entry name" value="DGK"/>
</dbReference>
<comment type="similarity">
    <text evidence="3 14">Belongs to the eukaryotic diacylglycerol kinase family.</text>
</comment>
<feature type="domain" description="SAM" evidence="17">
    <location>
        <begin position="1299"/>
        <end position="1362"/>
    </location>
</feature>
<dbReference type="CDD" id="cd20894">
    <property type="entry name" value="C1_DGKeta_rpt2"/>
    <property type="match status" value="1"/>
</dbReference>
<dbReference type="FunFam" id="1.10.150.50:FF:000021">
    <property type="entry name" value="Diacylglycerol kinase"/>
    <property type="match status" value="1"/>
</dbReference>
<dbReference type="Pfam" id="PF00536">
    <property type="entry name" value="SAM_1"/>
    <property type="match status" value="1"/>
</dbReference>
<dbReference type="Pfam" id="PF00781">
    <property type="entry name" value="DAGK_cat"/>
    <property type="match status" value="1"/>
</dbReference>
<evidence type="ECO:0000259" key="17">
    <source>
        <dbReference type="PROSITE" id="PS50105"/>
    </source>
</evidence>
<evidence type="ECO:0000256" key="15">
    <source>
        <dbReference type="SAM" id="MobiDB-lite"/>
    </source>
</evidence>
<keyword evidence="5" id="KW-0597">Phosphoprotein</keyword>
<dbReference type="SUPFAM" id="SSF47769">
    <property type="entry name" value="SAM/Pointed domain"/>
    <property type="match status" value="1"/>
</dbReference>
<feature type="compositionally biased region" description="Pro residues" evidence="15">
    <location>
        <begin position="252"/>
        <end position="270"/>
    </location>
</feature>
<dbReference type="FunFam" id="2.60.200.40:FF:000001">
    <property type="entry name" value="Diacylglycerol kinase"/>
    <property type="match status" value="1"/>
</dbReference>
<feature type="region of interest" description="Disordered" evidence="15">
    <location>
        <begin position="226"/>
        <end position="369"/>
    </location>
</feature>
<dbReference type="InterPro" id="IPR054474">
    <property type="entry name" value="DGKD_4H"/>
</dbReference>
<dbReference type="InterPro" id="IPR017438">
    <property type="entry name" value="ATP-NAD_kinase_N"/>
</dbReference>
<evidence type="ECO:0000256" key="5">
    <source>
        <dbReference type="ARBA" id="ARBA00022553"/>
    </source>
</evidence>